<gene>
    <name evidence="2" type="ORF">BOLC3T19376H</name>
</gene>
<dbReference type="EMBL" id="LR031872">
    <property type="protein sequence ID" value="VDC97109.1"/>
    <property type="molecule type" value="Genomic_DNA"/>
</dbReference>
<dbReference type="Pfam" id="PF13966">
    <property type="entry name" value="zf-RVT"/>
    <property type="match status" value="1"/>
</dbReference>
<organism evidence="2">
    <name type="scientific">Brassica oleracea</name>
    <name type="common">Wild cabbage</name>
    <dbReference type="NCBI Taxonomy" id="3712"/>
    <lineage>
        <taxon>Eukaryota</taxon>
        <taxon>Viridiplantae</taxon>
        <taxon>Streptophyta</taxon>
        <taxon>Embryophyta</taxon>
        <taxon>Tracheophyta</taxon>
        <taxon>Spermatophyta</taxon>
        <taxon>Magnoliopsida</taxon>
        <taxon>eudicotyledons</taxon>
        <taxon>Gunneridae</taxon>
        <taxon>Pentapetalae</taxon>
        <taxon>rosids</taxon>
        <taxon>malvids</taxon>
        <taxon>Brassicales</taxon>
        <taxon>Brassicaceae</taxon>
        <taxon>Brassiceae</taxon>
        <taxon>Brassica</taxon>
    </lineage>
</organism>
<name>A0A3P6B7N0_BRAOL</name>
<accession>A0A3P6B7N0</accession>
<dbReference type="AlphaFoldDB" id="A0A3P6B7N0"/>
<evidence type="ECO:0000313" key="2">
    <source>
        <dbReference type="EMBL" id="VDC97109.1"/>
    </source>
</evidence>
<sequence length="249" mass="28505">MAAYKDSLLARIFKARYFAKADPFSATLGSRPSYAWRSIHSAQRLMRQGARVVIGNSHHNNVWQEQWVECKPARGVQKTNLSLGQNEGLVSSDMKVAELLIEGTREWNRLLLERLFPQDEVEQIEKIRPGGTLSDDVYGWEYTKTGLYNVKSGYWVQKNVLEGNMAQVQVSQLSIDSLYQAIWQTKTSSKIQHFLWKCLSNSLPTAENMTHRHIAKDASCPRCDSGPELENHLLFQCPYARFIWTLSPI</sequence>
<protein>
    <recommendedName>
        <fullName evidence="1">Reverse transcriptase zinc-binding domain-containing protein</fullName>
    </recommendedName>
</protein>
<evidence type="ECO:0000259" key="1">
    <source>
        <dbReference type="Pfam" id="PF13966"/>
    </source>
</evidence>
<proteinExistence type="predicted"/>
<reference evidence="2" key="1">
    <citation type="submission" date="2018-11" db="EMBL/GenBank/DDBJ databases">
        <authorList>
            <consortium name="Genoscope - CEA"/>
            <person name="William W."/>
        </authorList>
    </citation>
    <scope>NUCLEOTIDE SEQUENCE</scope>
</reference>
<dbReference type="InterPro" id="IPR026960">
    <property type="entry name" value="RVT-Znf"/>
</dbReference>
<feature type="domain" description="Reverse transcriptase zinc-binding" evidence="1">
    <location>
        <begin position="177"/>
        <end position="244"/>
    </location>
</feature>